<protein>
    <submittedName>
        <fullName evidence="2">Uncharacterized protein</fullName>
    </submittedName>
</protein>
<feature type="region of interest" description="Disordered" evidence="1">
    <location>
        <begin position="1"/>
        <end position="39"/>
    </location>
</feature>
<dbReference type="InParanoid" id="A0A0D1CJ23"/>
<dbReference type="GeneID" id="23565523"/>
<dbReference type="AlphaFoldDB" id="A0A0D1CJ23"/>
<dbReference type="VEuPathDB" id="FungiDB:UMAG_05707"/>
<dbReference type="EMBL" id="CM003155">
    <property type="protein sequence ID" value="KIS66923.1"/>
    <property type="molecule type" value="Genomic_DNA"/>
</dbReference>
<dbReference type="KEGG" id="uma:UMAG_05707"/>
<accession>A0A0D1CJ23</accession>
<dbReference type="Proteomes" id="UP000000561">
    <property type="component" value="Chromosome 16"/>
</dbReference>
<name>A0A0D1CJ23_MYCMD</name>
<proteinExistence type="predicted"/>
<evidence type="ECO:0000313" key="2">
    <source>
        <dbReference type="EMBL" id="KIS66923.1"/>
    </source>
</evidence>
<keyword evidence="3" id="KW-1185">Reference proteome</keyword>
<evidence type="ECO:0000256" key="1">
    <source>
        <dbReference type="SAM" id="MobiDB-lite"/>
    </source>
</evidence>
<reference evidence="2 3" key="1">
    <citation type="journal article" date="2006" name="Nature">
        <title>Insights from the genome of the biotrophic fungal plant pathogen Ustilago maydis.</title>
        <authorList>
            <person name="Kamper J."/>
            <person name="Kahmann R."/>
            <person name="Bolker M."/>
            <person name="Ma L.J."/>
            <person name="Brefort T."/>
            <person name="Saville B.J."/>
            <person name="Banuett F."/>
            <person name="Kronstad J.W."/>
            <person name="Gold S.E."/>
            <person name="Muller O."/>
            <person name="Perlin M.H."/>
            <person name="Wosten H.A."/>
            <person name="de Vries R."/>
            <person name="Ruiz-Herrera J."/>
            <person name="Reynaga-Pena C.G."/>
            <person name="Snetselaar K."/>
            <person name="McCann M."/>
            <person name="Perez-Martin J."/>
            <person name="Feldbrugge M."/>
            <person name="Basse C.W."/>
            <person name="Steinberg G."/>
            <person name="Ibeas J.I."/>
            <person name="Holloman W."/>
            <person name="Guzman P."/>
            <person name="Farman M."/>
            <person name="Stajich J.E."/>
            <person name="Sentandreu R."/>
            <person name="Gonzalez-Prieto J.M."/>
            <person name="Kennell J.C."/>
            <person name="Molina L."/>
            <person name="Schirawski J."/>
            <person name="Mendoza-Mendoza A."/>
            <person name="Greilinger D."/>
            <person name="Munch K."/>
            <person name="Rossel N."/>
            <person name="Scherer M."/>
            <person name="Vranes M."/>
            <person name="Ladendorf O."/>
            <person name="Vincon V."/>
            <person name="Fuchs U."/>
            <person name="Sandrock B."/>
            <person name="Meng S."/>
            <person name="Ho E.C."/>
            <person name="Cahill M.J."/>
            <person name="Boyce K.J."/>
            <person name="Klose J."/>
            <person name="Klosterman S.J."/>
            <person name="Deelstra H.J."/>
            <person name="Ortiz-Castellanos L."/>
            <person name="Li W."/>
            <person name="Sanchez-Alonso P."/>
            <person name="Schreier P.H."/>
            <person name="Hauser-Hahn I."/>
            <person name="Vaupel M."/>
            <person name="Koopmann E."/>
            <person name="Friedrich G."/>
            <person name="Voss H."/>
            <person name="Schluter T."/>
            <person name="Margolis J."/>
            <person name="Platt D."/>
            <person name="Swimmer C."/>
            <person name="Gnirke A."/>
            <person name="Chen F."/>
            <person name="Vysotskaia V."/>
            <person name="Mannhaupt G."/>
            <person name="Guldener U."/>
            <person name="Munsterkotter M."/>
            <person name="Haase D."/>
            <person name="Oesterheld M."/>
            <person name="Mewes H.W."/>
            <person name="Mauceli E.W."/>
            <person name="DeCaprio D."/>
            <person name="Wade C.M."/>
            <person name="Butler J."/>
            <person name="Young S."/>
            <person name="Jaffe D.B."/>
            <person name="Calvo S."/>
            <person name="Nusbaum C."/>
            <person name="Galagan J."/>
            <person name="Birren B.W."/>
        </authorList>
    </citation>
    <scope>NUCLEOTIDE SEQUENCE [LARGE SCALE GENOMIC DNA]</scope>
    <source>
        <strain evidence="3">DSM 14603 / FGSC 9021 / UM521</strain>
    </source>
</reference>
<gene>
    <name evidence="2" type="ORF">UMAG_05707</name>
</gene>
<evidence type="ECO:0000313" key="3">
    <source>
        <dbReference type="Proteomes" id="UP000000561"/>
    </source>
</evidence>
<dbReference type="RefSeq" id="XP_011391461.1">
    <property type="nucleotide sequence ID" value="XM_011393159.1"/>
</dbReference>
<sequence length="100" mass="11412">MYAPGVRRQTRQTEGRTKSKRGRQSEIQARFQGRGADTNQLQTEAHLDLLSFRLVWENGTEACKRHERHTVLVVLLAVHGVKQAVLTRHPPPDKLNSHPI</sequence>
<organism evidence="2 3">
    <name type="scientific">Mycosarcoma maydis</name>
    <name type="common">Corn smut fungus</name>
    <name type="synonym">Ustilago maydis</name>
    <dbReference type="NCBI Taxonomy" id="5270"/>
    <lineage>
        <taxon>Eukaryota</taxon>
        <taxon>Fungi</taxon>
        <taxon>Dikarya</taxon>
        <taxon>Basidiomycota</taxon>
        <taxon>Ustilaginomycotina</taxon>
        <taxon>Ustilaginomycetes</taxon>
        <taxon>Ustilaginales</taxon>
        <taxon>Ustilaginaceae</taxon>
        <taxon>Mycosarcoma</taxon>
    </lineage>
</organism>